<dbReference type="SUPFAM" id="SSF51182">
    <property type="entry name" value="RmlC-like cupins"/>
    <property type="match status" value="1"/>
</dbReference>
<dbReference type="Proteomes" id="UP000231259">
    <property type="component" value="Unassembled WGS sequence"/>
</dbReference>
<dbReference type="RefSeq" id="WP_099913903.1">
    <property type="nucleotide sequence ID" value="NZ_AWWI01000186.1"/>
</dbReference>
<protein>
    <recommendedName>
        <fullName evidence="2">HTH cro/C1-type domain-containing protein</fullName>
    </recommendedName>
</protein>
<evidence type="ECO:0000313" key="3">
    <source>
        <dbReference type="EMBL" id="PIL12434.1"/>
    </source>
</evidence>
<dbReference type="EMBL" id="AWWI01000186">
    <property type="protein sequence ID" value="PIL12434.1"/>
    <property type="molecule type" value="Genomic_DNA"/>
</dbReference>
<dbReference type="GO" id="GO:0005829">
    <property type="term" value="C:cytosol"/>
    <property type="evidence" value="ECO:0007669"/>
    <property type="project" value="TreeGrafter"/>
</dbReference>
<dbReference type="AlphaFoldDB" id="A0A2G8QT37"/>
<proteinExistence type="predicted"/>
<keyword evidence="4" id="KW-1185">Reference proteome</keyword>
<dbReference type="InterPro" id="IPR001387">
    <property type="entry name" value="Cro/C1-type_HTH"/>
</dbReference>
<dbReference type="Gene3D" id="1.10.260.40">
    <property type="entry name" value="lambda repressor-like DNA-binding domains"/>
    <property type="match status" value="1"/>
</dbReference>
<keyword evidence="1" id="KW-0238">DNA-binding</keyword>
<name>A0A2G8QT37_9RHOB</name>
<dbReference type="PANTHER" id="PTHR46797:SF10">
    <property type="entry name" value="BLR1115 PROTEIN"/>
    <property type="match status" value="1"/>
</dbReference>
<comment type="caution">
    <text evidence="3">The sequence shown here is derived from an EMBL/GenBank/DDBJ whole genome shotgun (WGS) entry which is preliminary data.</text>
</comment>
<dbReference type="InterPro" id="IPR014710">
    <property type="entry name" value="RmlC-like_jellyroll"/>
</dbReference>
<dbReference type="OrthoDB" id="189170at2"/>
<dbReference type="Gene3D" id="2.60.120.10">
    <property type="entry name" value="Jelly Rolls"/>
    <property type="match status" value="1"/>
</dbReference>
<dbReference type="CDD" id="cd00093">
    <property type="entry name" value="HTH_XRE"/>
    <property type="match status" value="1"/>
</dbReference>
<dbReference type="InterPro" id="IPR050807">
    <property type="entry name" value="TransReg_Diox_bact_type"/>
</dbReference>
<reference evidence="3 4" key="1">
    <citation type="submission" date="2013-09" db="EMBL/GenBank/DDBJ databases">
        <title>Genome sequencing of Phaeobacter antarcticus sp. nov. SM1211.</title>
        <authorList>
            <person name="Zhang X.-Y."/>
            <person name="Liu C."/>
            <person name="Chen X.-L."/>
            <person name="Xie B.-B."/>
            <person name="Qin Q.-L."/>
            <person name="Rong J.-C."/>
            <person name="Zhang Y.-Z."/>
        </authorList>
    </citation>
    <scope>NUCLEOTIDE SEQUENCE [LARGE SCALE GENOMIC DNA]</scope>
    <source>
        <strain evidence="3 4">SM1211</strain>
    </source>
</reference>
<dbReference type="CDD" id="cd02209">
    <property type="entry name" value="cupin_XRE_C"/>
    <property type="match status" value="1"/>
</dbReference>
<sequence length="205" mass="22349">MADSSNDGANVDPSNILDEQARCLAKRIHQERIARSWSLSDLADRSGVSRAMVHRVETGVSSPTAALLGRLSGAFQISLSDLLRVGPAEAQTRLMRAGERPVWNDPETGYVREQIAARARSDETAAQGMDITKVRLPPAARVAYPPEAFSFIQQAIWVLKGRLCFTEGETVHDLAAGDCLTLGSPDHCAFENRTDQPCEYIVIVS</sequence>
<dbReference type="GO" id="GO:0003700">
    <property type="term" value="F:DNA-binding transcription factor activity"/>
    <property type="evidence" value="ECO:0007669"/>
    <property type="project" value="TreeGrafter"/>
</dbReference>
<evidence type="ECO:0000313" key="4">
    <source>
        <dbReference type="Proteomes" id="UP000231259"/>
    </source>
</evidence>
<organism evidence="3 4">
    <name type="scientific">Puniceibacterium antarcticum</name>
    <dbReference type="NCBI Taxonomy" id="1206336"/>
    <lineage>
        <taxon>Bacteria</taxon>
        <taxon>Pseudomonadati</taxon>
        <taxon>Pseudomonadota</taxon>
        <taxon>Alphaproteobacteria</taxon>
        <taxon>Rhodobacterales</taxon>
        <taxon>Paracoccaceae</taxon>
        <taxon>Puniceibacterium</taxon>
    </lineage>
</organism>
<dbReference type="GO" id="GO:0003677">
    <property type="term" value="F:DNA binding"/>
    <property type="evidence" value="ECO:0007669"/>
    <property type="project" value="UniProtKB-KW"/>
</dbReference>
<evidence type="ECO:0000259" key="2">
    <source>
        <dbReference type="PROSITE" id="PS50943"/>
    </source>
</evidence>
<dbReference type="SUPFAM" id="SSF47413">
    <property type="entry name" value="lambda repressor-like DNA-binding domains"/>
    <property type="match status" value="1"/>
</dbReference>
<dbReference type="PANTHER" id="PTHR46797">
    <property type="entry name" value="HTH-TYPE TRANSCRIPTIONAL REGULATOR"/>
    <property type="match status" value="1"/>
</dbReference>
<dbReference type="PROSITE" id="PS50943">
    <property type="entry name" value="HTH_CROC1"/>
    <property type="match status" value="1"/>
</dbReference>
<dbReference type="SMART" id="SM00530">
    <property type="entry name" value="HTH_XRE"/>
    <property type="match status" value="1"/>
</dbReference>
<evidence type="ECO:0000256" key="1">
    <source>
        <dbReference type="ARBA" id="ARBA00023125"/>
    </source>
</evidence>
<gene>
    <name evidence="3" type="ORF">P775_28435</name>
</gene>
<accession>A0A2G8QT37</accession>
<feature type="domain" description="HTH cro/C1-type" evidence="2">
    <location>
        <begin position="28"/>
        <end position="82"/>
    </location>
</feature>
<dbReference type="InterPro" id="IPR010982">
    <property type="entry name" value="Lambda_DNA-bd_dom_sf"/>
</dbReference>
<dbReference type="Pfam" id="PF01381">
    <property type="entry name" value="HTH_3"/>
    <property type="match status" value="1"/>
</dbReference>
<dbReference type="InterPro" id="IPR011051">
    <property type="entry name" value="RmlC_Cupin_sf"/>
</dbReference>